<protein>
    <recommendedName>
        <fullName evidence="8">Energy-coupling factor transporter transmembrane protein EcfT</fullName>
    </recommendedName>
</protein>
<keyword evidence="5" id="KW-0472">Membrane</keyword>
<evidence type="ECO:0008006" key="8">
    <source>
        <dbReference type="Google" id="ProtNLM"/>
    </source>
</evidence>
<keyword evidence="3" id="KW-0812">Transmembrane</keyword>
<evidence type="ECO:0000256" key="2">
    <source>
        <dbReference type="ARBA" id="ARBA00022475"/>
    </source>
</evidence>
<dbReference type="GO" id="GO:0005886">
    <property type="term" value="C:plasma membrane"/>
    <property type="evidence" value="ECO:0007669"/>
    <property type="project" value="UniProtKB-ARBA"/>
</dbReference>
<reference evidence="6 7" key="1">
    <citation type="journal article" date="2019" name="Nat. Microbiol.">
        <title>Mediterranean grassland soil C-N compound turnover is dependent on rainfall and depth, and is mediated by genomically divergent microorganisms.</title>
        <authorList>
            <person name="Diamond S."/>
            <person name="Andeer P.F."/>
            <person name="Li Z."/>
            <person name="Crits-Christoph A."/>
            <person name="Burstein D."/>
            <person name="Anantharaman K."/>
            <person name="Lane K.R."/>
            <person name="Thomas B.C."/>
            <person name="Pan C."/>
            <person name="Northen T.R."/>
            <person name="Banfield J.F."/>
        </authorList>
    </citation>
    <scope>NUCLEOTIDE SEQUENCE [LARGE SCALE GENOMIC DNA]</scope>
    <source>
        <strain evidence="6">WS_8</strain>
    </source>
</reference>
<dbReference type="PANTHER" id="PTHR34857">
    <property type="entry name" value="SLL0384 PROTEIN"/>
    <property type="match status" value="1"/>
</dbReference>
<dbReference type="EMBL" id="VBOY01000006">
    <property type="protein sequence ID" value="TMQ68629.1"/>
    <property type="molecule type" value="Genomic_DNA"/>
</dbReference>
<dbReference type="PANTHER" id="PTHR34857:SF2">
    <property type="entry name" value="SLL0384 PROTEIN"/>
    <property type="match status" value="1"/>
</dbReference>
<dbReference type="CDD" id="cd16914">
    <property type="entry name" value="EcfT"/>
    <property type="match status" value="1"/>
</dbReference>
<proteinExistence type="predicted"/>
<keyword evidence="2" id="KW-1003">Cell membrane</keyword>
<evidence type="ECO:0000313" key="7">
    <source>
        <dbReference type="Proteomes" id="UP000316609"/>
    </source>
</evidence>
<dbReference type="Proteomes" id="UP000316609">
    <property type="component" value="Unassembled WGS sequence"/>
</dbReference>
<name>A0A538TYN2_UNCEI</name>
<gene>
    <name evidence="6" type="ORF">E6K78_00455</name>
</gene>
<sequence length="251" mass="26677">MTAVQAIAPARERAAVPLLVGALVGSLCAGRLESAILCLAVAVVAAACVPARWPSRAWLVALVPSTIVAWVLNLYLTPGDALVGPRLLGRAPTAQGLRLGTLLILRLAGALASLQGLRAAWNPQAAVDRAARWLSPFERLRVPVREIRMMLSLAVRFAPLLEAEARRIAAVQDLRAGRPPRGAREWLTRRRAVALPTLVGALERAERVALALEARHFRMRPAAPASPVRGASVGWTLAAVAVAGTALLWRG</sequence>
<evidence type="ECO:0000313" key="6">
    <source>
        <dbReference type="EMBL" id="TMQ68629.1"/>
    </source>
</evidence>
<evidence type="ECO:0000256" key="5">
    <source>
        <dbReference type="ARBA" id="ARBA00023136"/>
    </source>
</evidence>
<dbReference type="InterPro" id="IPR051611">
    <property type="entry name" value="ECF_transporter_component"/>
</dbReference>
<accession>A0A538TYN2</accession>
<dbReference type="InterPro" id="IPR003339">
    <property type="entry name" value="ABC/ECF_trnsptr_transmembrane"/>
</dbReference>
<comment type="subcellular location">
    <subcellularLocation>
        <location evidence="1">Membrane</location>
        <topology evidence="1">Multi-pass membrane protein</topology>
    </subcellularLocation>
</comment>
<organism evidence="6 7">
    <name type="scientific">Eiseniibacteriota bacterium</name>
    <dbReference type="NCBI Taxonomy" id="2212470"/>
    <lineage>
        <taxon>Bacteria</taxon>
        <taxon>Candidatus Eiseniibacteriota</taxon>
    </lineage>
</organism>
<evidence type="ECO:0000256" key="4">
    <source>
        <dbReference type="ARBA" id="ARBA00022989"/>
    </source>
</evidence>
<keyword evidence="4" id="KW-1133">Transmembrane helix</keyword>
<evidence type="ECO:0000256" key="1">
    <source>
        <dbReference type="ARBA" id="ARBA00004141"/>
    </source>
</evidence>
<comment type="caution">
    <text evidence="6">The sequence shown here is derived from an EMBL/GenBank/DDBJ whole genome shotgun (WGS) entry which is preliminary data.</text>
</comment>
<evidence type="ECO:0000256" key="3">
    <source>
        <dbReference type="ARBA" id="ARBA00022692"/>
    </source>
</evidence>
<dbReference type="AlphaFoldDB" id="A0A538TYN2"/>
<dbReference type="Pfam" id="PF02361">
    <property type="entry name" value="CbiQ"/>
    <property type="match status" value="1"/>
</dbReference>